<evidence type="ECO:0000313" key="3">
    <source>
        <dbReference type="Proteomes" id="UP000030747"/>
    </source>
</evidence>
<feature type="compositionally biased region" description="Basic and acidic residues" evidence="1">
    <location>
        <begin position="163"/>
        <end position="172"/>
    </location>
</feature>
<sequence length="391" mass="43516">MAGPDPKRMYLAINSQNIDSLKKEKPYWSKPFVFLNPSGTGIKYTSLQAAMMLKKMKIVDFLLDQPALDLTVKSTDGKNTVTVAVEAKMGVPTLEKILHKIDLRSLAEVDSSGKGPIDYADPGSDVYEFLHSMGCKTRQEKEVAMAGFFGENVKGTVPGINEHQQRRKEANTPRRKSGKRNKSAVTSRSESQDRVKTPRSAVSDASNGTIEELDATWRRFDDIDELENALKAYVDEWGDDHEDGDSCVRWLKSVARAKETGKTEKLLAKWNDSIRKLNGDNENEAKEETVESDRKSVKSRSSRGRSTRRASSTGSVDTEVRQRGRSTGSITVDPEAIKLFFSGKAGDQVKPSTSYQQFFVLAVEFVKVSVRAEVDKARNPPLPQDAEIECQ</sequence>
<name>U6L3C9_EIMTE</name>
<feature type="region of interest" description="Disordered" evidence="1">
    <location>
        <begin position="280"/>
        <end position="328"/>
    </location>
</feature>
<protein>
    <submittedName>
        <fullName evidence="2">Uncharacterized protein</fullName>
    </submittedName>
</protein>
<dbReference type="AlphaFoldDB" id="U6L3C9"/>
<dbReference type="Proteomes" id="UP000030747">
    <property type="component" value="Unassembled WGS sequence"/>
</dbReference>
<proteinExistence type="predicted"/>
<dbReference type="GeneID" id="25249576"/>
<feature type="compositionally biased region" description="Basic residues" evidence="1">
    <location>
        <begin position="173"/>
        <end position="182"/>
    </location>
</feature>
<dbReference type="RefSeq" id="XP_013233020.1">
    <property type="nucleotide sequence ID" value="XM_013377566.1"/>
</dbReference>
<feature type="region of interest" description="Disordered" evidence="1">
    <location>
        <begin position="154"/>
        <end position="207"/>
    </location>
</feature>
<reference evidence="2" key="1">
    <citation type="submission" date="2013-10" db="EMBL/GenBank/DDBJ databases">
        <title>Genomic analysis of the causative agents of coccidiosis in chickens.</title>
        <authorList>
            <person name="Reid A.J."/>
            <person name="Blake D."/>
            <person name="Billington K."/>
            <person name="Browne H."/>
            <person name="Dunn M."/>
            <person name="Hung S."/>
            <person name="Kawahara F."/>
            <person name="Miranda-Saavedra D."/>
            <person name="Mourier T."/>
            <person name="Nagra H."/>
            <person name="Otto T.D."/>
            <person name="Rawlings N."/>
            <person name="Sanchez A."/>
            <person name="Sanders M."/>
            <person name="Subramaniam C."/>
            <person name="Tay Y."/>
            <person name="Dear P."/>
            <person name="Doerig C."/>
            <person name="Gruber A."/>
            <person name="Parkinson J."/>
            <person name="Shirley M."/>
            <person name="Wan K.L."/>
            <person name="Berriman M."/>
            <person name="Tomley F."/>
            <person name="Pain A."/>
        </authorList>
    </citation>
    <scope>NUCLEOTIDE SEQUENCE [LARGE SCALE GENOMIC DNA]</scope>
    <source>
        <strain evidence="2">Houghton</strain>
    </source>
</reference>
<dbReference type="VEuPathDB" id="ToxoDB:ETH2_1407700"/>
<feature type="compositionally biased region" description="Basic and acidic residues" evidence="1">
    <location>
        <begin position="280"/>
        <end position="296"/>
    </location>
</feature>
<dbReference type="EMBL" id="HG675705">
    <property type="protein sequence ID" value="CDJ42270.1"/>
    <property type="molecule type" value="Genomic_DNA"/>
</dbReference>
<gene>
    <name evidence="2" type="ORF">ETH_00001805</name>
</gene>
<dbReference type="VEuPathDB" id="ToxoDB:ETH_00001805"/>
<feature type="compositionally biased region" description="Basic residues" evidence="1">
    <location>
        <begin position="297"/>
        <end position="308"/>
    </location>
</feature>
<organism evidence="2 3">
    <name type="scientific">Eimeria tenella</name>
    <name type="common">Coccidian parasite</name>
    <dbReference type="NCBI Taxonomy" id="5802"/>
    <lineage>
        <taxon>Eukaryota</taxon>
        <taxon>Sar</taxon>
        <taxon>Alveolata</taxon>
        <taxon>Apicomplexa</taxon>
        <taxon>Conoidasida</taxon>
        <taxon>Coccidia</taxon>
        <taxon>Eucoccidiorida</taxon>
        <taxon>Eimeriorina</taxon>
        <taxon>Eimeriidae</taxon>
        <taxon>Eimeria</taxon>
    </lineage>
</organism>
<accession>U6L3C9</accession>
<evidence type="ECO:0000313" key="2">
    <source>
        <dbReference type="EMBL" id="CDJ42270.1"/>
    </source>
</evidence>
<evidence type="ECO:0000256" key="1">
    <source>
        <dbReference type="SAM" id="MobiDB-lite"/>
    </source>
</evidence>
<reference evidence="2" key="2">
    <citation type="submission" date="2013-10" db="EMBL/GenBank/DDBJ databases">
        <authorList>
            <person name="Aslett M."/>
        </authorList>
    </citation>
    <scope>NUCLEOTIDE SEQUENCE [LARGE SCALE GENOMIC DNA]</scope>
    <source>
        <strain evidence="2">Houghton</strain>
    </source>
</reference>
<dbReference type="OrthoDB" id="340620at2759"/>
<dbReference type="OMA" id="CTALDYC"/>
<keyword evidence="3" id="KW-1185">Reference proteome</keyword>